<keyword evidence="13" id="KW-1185">Reference proteome</keyword>
<dbReference type="PRINTS" id="PR00738">
    <property type="entry name" value="GLHYDRLASE20"/>
</dbReference>
<evidence type="ECO:0000313" key="13">
    <source>
        <dbReference type="Proteomes" id="UP000250079"/>
    </source>
</evidence>
<dbReference type="InterPro" id="IPR015882">
    <property type="entry name" value="HEX_bac_N"/>
</dbReference>
<dbReference type="InterPro" id="IPR004867">
    <property type="entry name" value="CHB_C_dom"/>
</dbReference>
<evidence type="ECO:0000256" key="2">
    <source>
        <dbReference type="ARBA" id="ARBA00006285"/>
    </source>
</evidence>
<comment type="catalytic activity">
    <reaction evidence="1">
        <text>Hydrolysis of terminal non-reducing N-acetyl-D-hexosamine residues in N-acetyl-beta-D-hexosaminides.</text>
        <dbReference type="EC" id="3.2.1.52"/>
    </reaction>
</comment>
<dbReference type="InterPro" id="IPR025705">
    <property type="entry name" value="Beta_hexosaminidase_sua/sub"/>
</dbReference>
<dbReference type="Gene3D" id="2.60.40.290">
    <property type="match status" value="1"/>
</dbReference>
<evidence type="ECO:0000256" key="6">
    <source>
        <dbReference type="ARBA" id="ARBA00030512"/>
    </source>
</evidence>
<dbReference type="GO" id="GO:0005975">
    <property type="term" value="P:carbohydrate metabolic process"/>
    <property type="evidence" value="ECO:0007669"/>
    <property type="project" value="InterPro"/>
</dbReference>
<dbReference type="GO" id="GO:0004563">
    <property type="term" value="F:beta-N-acetylhexosaminidase activity"/>
    <property type="evidence" value="ECO:0007669"/>
    <property type="project" value="UniProtKB-EC"/>
</dbReference>
<evidence type="ECO:0000256" key="9">
    <source>
        <dbReference type="SAM" id="MobiDB-lite"/>
    </source>
</evidence>
<organism evidence="12 13">
    <name type="scientific">Granulosicoccus antarcticus IMCC3135</name>
    <dbReference type="NCBI Taxonomy" id="1192854"/>
    <lineage>
        <taxon>Bacteria</taxon>
        <taxon>Pseudomonadati</taxon>
        <taxon>Pseudomonadota</taxon>
        <taxon>Gammaproteobacteria</taxon>
        <taxon>Chromatiales</taxon>
        <taxon>Granulosicoccaceae</taxon>
        <taxon>Granulosicoccus</taxon>
    </lineage>
</organism>
<dbReference type="SMART" id="SM01081">
    <property type="entry name" value="CHB_HEX"/>
    <property type="match status" value="1"/>
</dbReference>
<dbReference type="CDD" id="cd02847">
    <property type="entry name" value="E_set_Chitobiase_C"/>
    <property type="match status" value="1"/>
</dbReference>
<dbReference type="InterPro" id="IPR008965">
    <property type="entry name" value="CBM2/CBM3_carb-bd_dom_sf"/>
</dbReference>
<dbReference type="GO" id="GO:0030247">
    <property type="term" value="F:polysaccharide binding"/>
    <property type="evidence" value="ECO:0007669"/>
    <property type="project" value="InterPro"/>
</dbReference>
<dbReference type="PROSITE" id="PS51257">
    <property type="entry name" value="PROKAR_LIPOPROTEIN"/>
    <property type="match status" value="1"/>
</dbReference>
<dbReference type="InterPro" id="IPR004866">
    <property type="entry name" value="CHB/HEX_N_dom"/>
</dbReference>
<keyword evidence="10" id="KW-0732">Signal</keyword>
<dbReference type="InterPro" id="IPR014756">
    <property type="entry name" value="Ig_E-set"/>
</dbReference>
<sequence>MPVLSHRHIMMKKNSLKLPTALLFSAVLAAGCGSSDSSTPDGNGGTTNPTDPTSPTPSTDTSALSHAGKPLPQNSVNPATTALYSDIGRAKAEALPDNLAVVYEVIENHGGDAFPSGSGTSCSQLAAEYSSCSVTNLHIKDAAGVLNDGNWKLYFHSIRRILRVDSDEFSVSLVNGDLNYLEPTEAFTGFDGSVKTIGLVTEFNHLIESDFMPRYWLVSDDGTVTMINNTDDDTDESGYSVAISGDNAKSYNGEPTPIASASTRFEANADVESAASNLTALEIQSRIIPRPESVVVGTGALDIGSGFSFAGTDLSAESVAALQARQTQFMSTAAGTALSATIDASLAVNSYTLDVTAAGIAISGADETALFNGAQSLLALVQPGLGTIPVLSVQDAPRFTFRGMHVDVARNFHSVESLESLMDQMAAYKLNKLHIHLSDDEGWRLDIPSLPELTSVGGRRAFALDGEGNVSEAASLMPQLGSGPGSDNQGSGFYTSDQFVSLLRYAAARKIDIIPEFDMPAHARAAVVAMRARAVNLGDADDINVRVDDPADTSRYLTIQHYDDGILNPCIPGTYAFIGTVINDVKAMYDEAGVTLDIFHMGGDEARNVFTGGGFQDVNASDKVSYRGDITRSDWEFPWENSPACNSLIAENAGIQSREVLQPYFVKEVAKLVNDAGIPAMYAYQDIYDELDAGDLATQRAGVGYWERIATDAGYKNINEFANRGYETVVSVPDFLYFDFPQEVNPEERGYYWATRYTDTRKVFGFAPENLPQNAETSVNREGLSWSATGETNSPAFLGMQGQLWSETVRTPEQFDYMLFPRVIALAERAWSKGSWELDYAPGQTFSGDTNLVDKNALNEDYASFAAALAEKELSKLDAAGIQYRISVPGASTAAGQLSMNSDLPGLPLEYSTDGTSFLPYEAGASANGVVAIRARSADGQRIGRTETLTQ</sequence>
<evidence type="ECO:0000259" key="11">
    <source>
        <dbReference type="SMART" id="SM01081"/>
    </source>
</evidence>
<evidence type="ECO:0000256" key="1">
    <source>
        <dbReference type="ARBA" id="ARBA00001231"/>
    </source>
</evidence>
<evidence type="ECO:0000256" key="5">
    <source>
        <dbReference type="ARBA" id="ARBA00023295"/>
    </source>
</evidence>
<dbReference type="SUPFAM" id="SSF49384">
    <property type="entry name" value="Carbohydrate-binding domain"/>
    <property type="match status" value="1"/>
</dbReference>
<keyword evidence="4 12" id="KW-0378">Hydrolase</keyword>
<comment type="similarity">
    <text evidence="2">Belongs to the glycosyl hydrolase 20 family.</text>
</comment>
<dbReference type="Gene3D" id="3.30.379.10">
    <property type="entry name" value="Chitobiase/beta-hexosaminidase domain 2-like"/>
    <property type="match status" value="1"/>
</dbReference>
<dbReference type="Pfam" id="PF02838">
    <property type="entry name" value="Glyco_hydro_20b"/>
    <property type="match status" value="1"/>
</dbReference>
<dbReference type="Pfam" id="PF03173">
    <property type="entry name" value="CHB_HEX"/>
    <property type="match status" value="1"/>
</dbReference>
<dbReference type="PANTHER" id="PTHR22600">
    <property type="entry name" value="BETA-HEXOSAMINIDASE"/>
    <property type="match status" value="1"/>
</dbReference>
<dbReference type="InterPro" id="IPR013783">
    <property type="entry name" value="Ig-like_fold"/>
</dbReference>
<feature type="chain" id="PRO_5016298898" description="beta-N-acetylhexosaminidase" evidence="10">
    <location>
        <begin position="30"/>
        <end position="951"/>
    </location>
</feature>
<name>A0A2Z2NV82_9GAMM</name>
<feature type="region of interest" description="Disordered" evidence="9">
    <location>
        <begin position="34"/>
        <end position="77"/>
    </location>
</feature>
<gene>
    <name evidence="12" type="primary">chb</name>
    <name evidence="12" type="ORF">IMCC3135_25455</name>
</gene>
<feature type="signal peptide" evidence="10">
    <location>
        <begin position="1"/>
        <end position="29"/>
    </location>
</feature>
<evidence type="ECO:0000256" key="8">
    <source>
        <dbReference type="PIRSR" id="PIRSR625705-1"/>
    </source>
</evidence>
<evidence type="ECO:0000256" key="7">
    <source>
        <dbReference type="ARBA" id="ARBA00033000"/>
    </source>
</evidence>
<dbReference type="EC" id="3.2.1.52" evidence="3"/>
<dbReference type="SUPFAM" id="SSF51445">
    <property type="entry name" value="(Trans)glycosidases"/>
    <property type="match status" value="1"/>
</dbReference>
<dbReference type="SUPFAM" id="SSF81296">
    <property type="entry name" value="E set domains"/>
    <property type="match status" value="1"/>
</dbReference>
<feature type="domain" description="Chitobiase/beta-hexosaminidases N-terminal" evidence="11">
    <location>
        <begin position="97"/>
        <end position="263"/>
    </location>
</feature>
<evidence type="ECO:0000313" key="12">
    <source>
        <dbReference type="EMBL" id="ASJ75153.1"/>
    </source>
</evidence>
<dbReference type="RefSeq" id="WP_088920101.1">
    <property type="nucleotide sequence ID" value="NZ_CP018632.1"/>
</dbReference>
<dbReference type="SUPFAM" id="SSF55545">
    <property type="entry name" value="beta-N-acetylhexosaminidase-like domain"/>
    <property type="match status" value="1"/>
</dbReference>
<accession>A0A2Z2NV82</accession>
<dbReference type="EMBL" id="CP018632">
    <property type="protein sequence ID" value="ASJ75153.1"/>
    <property type="molecule type" value="Genomic_DNA"/>
</dbReference>
<evidence type="ECO:0000256" key="3">
    <source>
        <dbReference type="ARBA" id="ARBA00012663"/>
    </source>
</evidence>
<dbReference type="KEGG" id="gai:IMCC3135_25455"/>
<feature type="compositionally biased region" description="Low complexity" evidence="9">
    <location>
        <begin position="34"/>
        <end position="62"/>
    </location>
</feature>
<dbReference type="Gene3D" id="2.60.40.10">
    <property type="entry name" value="Immunoglobulins"/>
    <property type="match status" value="1"/>
</dbReference>
<dbReference type="GO" id="GO:0016020">
    <property type="term" value="C:membrane"/>
    <property type="evidence" value="ECO:0007669"/>
    <property type="project" value="TreeGrafter"/>
</dbReference>
<dbReference type="InterPro" id="IPR015883">
    <property type="entry name" value="Glyco_hydro_20_cat"/>
</dbReference>
<dbReference type="InterPro" id="IPR012291">
    <property type="entry name" value="CBM2_carb-bd_dom_sf"/>
</dbReference>
<dbReference type="Pfam" id="PF03174">
    <property type="entry name" value="CHB_HEX_C"/>
    <property type="match status" value="1"/>
</dbReference>
<proteinExistence type="inferred from homology"/>
<keyword evidence="5 12" id="KW-0326">Glycosidase</keyword>
<evidence type="ECO:0000256" key="4">
    <source>
        <dbReference type="ARBA" id="ARBA00022801"/>
    </source>
</evidence>
<dbReference type="PANTHER" id="PTHR22600:SF57">
    <property type="entry name" value="BETA-N-ACETYLHEXOSAMINIDASE"/>
    <property type="match status" value="1"/>
</dbReference>
<dbReference type="AlphaFoldDB" id="A0A2Z2NV82"/>
<dbReference type="Pfam" id="PF00728">
    <property type="entry name" value="Glyco_hydro_20"/>
    <property type="match status" value="1"/>
</dbReference>
<dbReference type="GO" id="GO:0030203">
    <property type="term" value="P:glycosaminoglycan metabolic process"/>
    <property type="evidence" value="ECO:0007669"/>
    <property type="project" value="TreeGrafter"/>
</dbReference>
<dbReference type="Proteomes" id="UP000250079">
    <property type="component" value="Chromosome"/>
</dbReference>
<evidence type="ECO:0000256" key="10">
    <source>
        <dbReference type="SAM" id="SignalP"/>
    </source>
</evidence>
<dbReference type="InterPro" id="IPR017853">
    <property type="entry name" value="GH"/>
</dbReference>
<protein>
    <recommendedName>
        <fullName evidence="3">beta-N-acetylhexosaminidase</fullName>
        <ecNumber evidence="3">3.2.1.52</ecNumber>
    </recommendedName>
    <alternativeName>
        <fullName evidence="6">Beta-N-acetylhexosaminidase</fullName>
    </alternativeName>
    <alternativeName>
        <fullName evidence="7">N-acetyl-beta-glucosaminidase</fullName>
    </alternativeName>
</protein>
<dbReference type="InterPro" id="IPR029018">
    <property type="entry name" value="Hex-like_dom2"/>
</dbReference>
<dbReference type="OrthoDB" id="9763537at2"/>
<dbReference type="Gene3D" id="3.20.20.80">
    <property type="entry name" value="Glycosidases"/>
    <property type="match status" value="1"/>
</dbReference>
<feature type="active site" description="Proton donor" evidence="8">
    <location>
        <position position="605"/>
    </location>
</feature>
<reference evidence="12 13" key="1">
    <citation type="submission" date="2016-12" db="EMBL/GenBank/DDBJ databases">
        <authorList>
            <person name="Song W.-J."/>
            <person name="Kurnit D.M."/>
        </authorList>
    </citation>
    <scope>NUCLEOTIDE SEQUENCE [LARGE SCALE GENOMIC DNA]</scope>
    <source>
        <strain evidence="12 13">IMCC3135</strain>
    </source>
</reference>